<comment type="cofactor">
    <cofactor evidence="1 3">
        <name>pyridoxal 5'-phosphate</name>
        <dbReference type="ChEBI" id="CHEBI:597326"/>
    </cofactor>
</comment>
<evidence type="ECO:0000256" key="3">
    <source>
        <dbReference type="RuleBase" id="RU362118"/>
    </source>
</evidence>
<evidence type="ECO:0000256" key="1">
    <source>
        <dbReference type="ARBA" id="ARBA00001933"/>
    </source>
</evidence>
<proteinExistence type="inferred from homology"/>
<comment type="similarity">
    <text evidence="3">Belongs to the trans-sulfuration enzymes family.</text>
</comment>
<dbReference type="Proteomes" id="UP001595648">
    <property type="component" value="Unassembled WGS sequence"/>
</dbReference>
<dbReference type="GO" id="GO:0016740">
    <property type="term" value="F:transferase activity"/>
    <property type="evidence" value="ECO:0007669"/>
    <property type="project" value="UniProtKB-KW"/>
</dbReference>
<accession>A0ABV7MFK0</accession>
<evidence type="ECO:0000313" key="4">
    <source>
        <dbReference type="EMBL" id="MFC3320607.1"/>
    </source>
</evidence>
<dbReference type="Pfam" id="PF01053">
    <property type="entry name" value="Cys_Met_Meta_PP"/>
    <property type="match status" value="1"/>
</dbReference>
<protein>
    <submittedName>
        <fullName evidence="4">PLP-dependent transferase</fullName>
    </submittedName>
</protein>
<gene>
    <name evidence="4" type="ORF">ACFOJ9_01910</name>
</gene>
<sequence length="43" mass="4390">MTAPFEPGADAVLHSATKDIGGHSDLMAGVPSSEVLPFAQHCP</sequence>
<dbReference type="SUPFAM" id="SSF53383">
    <property type="entry name" value="PLP-dependent transferases"/>
    <property type="match status" value="1"/>
</dbReference>
<name>A0ABV7MFK0_9HYPH</name>
<evidence type="ECO:0000256" key="2">
    <source>
        <dbReference type="ARBA" id="ARBA00022898"/>
    </source>
</evidence>
<dbReference type="Gene3D" id="3.40.640.10">
    <property type="entry name" value="Type I PLP-dependent aspartate aminotransferase-like (Major domain)"/>
    <property type="match status" value="1"/>
</dbReference>
<keyword evidence="2 3" id="KW-0663">Pyridoxal phosphate</keyword>
<organism evidence="4 5">
    <name type="scientific">Mesorhizobium cantuariense</name>
    <dbReference type="NCBI Taxonomy" id="1300275"/>
    <lineage>
        <taxon>Bacteria</taxon>
        <taxon>Pseudomonadati</taxon>
        <taxon>Pseudomonadota</taxon>
        <taxon>Alphaproteobacteria</taxon>
        <taxon>Hyphomicrobiales</taxon>
        <taxon>Phyllobacteriaceae</taxon>
        <taxon>Mesorhizobium</taxon>
    </lineage>
</organism>
<comment type="caution">
    <text evidence="4">The sequence shown here is derived from an EMBL/GenBank/DDBJ whole genome shotgun (WGS) entry which is preliminary data.</text>
</comment>
<dbReference type="InterPro" id="IPR015424">
    <property type="entry name" value="PyrdxlP-dep_Trfase"/>
</dbReference>
<dbReference type="RefSeq" id="WP_378976702.1">
    <property type="nucleotide sequence ID" value="NZ_JBHRVD010000001.1"/>
</dbReference>
<reference evidence="5" key="1">
    <citation type="journal article" date="2019" name="Int. J. Syst. Evol. Microbiol.">
        <title>The Global Catalogue of Microorganisms (GCM) 10K type strain sequencing project: providing services to taxonomists for standard genome sequencing and annotation.</title>
        <authorList>
            <consortium name="The Broad Institute Genomics Platform"/>
            <consortium name="The Broad Institute Genome Sequencing Center for Infectious Disease"/>
            <person name="Wu L."/>
            <person name="Ma J."/>
        </authorList>
    </citation>
    <scope>NUCLEOTIDE SEQUENCE [LARGE SCALE GENOMIC DNA]</scope>
    <source>
        <strain evidence="5">ICMP 19515</strain>
    </source>
</reference>
<keyword evidence="4" id="KW-0808">Transferase</keyword>
<keyword evidence="5" id="KW-1185">Reference proteome</keyword>
<dbReference type="InterPro" id="IPR015421">
    <property type="entry name" value="PyrdxlP-dep_Trfase_major"/>
</dbReference>
<dbReference type="EMBL" id="JBHRVD010000001">
    <property type="protein sequence ID" value="MFC3320607.1"/>
    <property type="molecule type" value="Genomic_DNA"/>
</dbReference>
<dbReference type="InterPro" id="IPR000277">
    <property type="entry name" value="Cys/Met-Metab_PyrdxlP-dep_enz"/>
</dbReference>
<evidence type="ECO:0000313" key="5">
    <source>
        <dbReference type="Proteomes" id="UP001595648"/>
    </source>
</evidence>